<dbReference type="InterPro" id="IPR007941">
    <property type="entry name" value="DUF726"/>
</dbReference>
<feature type="region of interest" description="Disordered" evidence="6">
    <location>
        <begin position="830"/>
        <end position="889"/>
    </location>
</feature>
<dbReference type="PANTHER" id="PTHR17920">
    <property type="entry name" value="TRANSMEMBRANE AND COILED-COIL DOMAIN-CONTAINING PROTEIN 4 TMCO4"/>
    <property type="match status" value="1"/>
</dbReference>
<evidence type="ECO:0000256" key="1">
    <source>
        <dbReference type="ARBA" id="ARBA00004141"/>
    </source>
</evidence>
<feature type="region of interest" description="Disordered" evidence="6">
    <location>
        <begin position="236"/>
        <end position="279"/>
    </location>
</feature>
<keyword evidence="3 7" id="KW-0812">Transmembrane</keyword>
<evidence type="ECO:0000256" key="7">
    <source>
        <dbReference type="SAM" id="Phobius"/>
    </source>
</evidence>
<dbReference type="GO" id="GO:0016020">
    <property type="term" value="C:membrane"/>
    <property type="evidence" value="ECO:0007669"/>
    <property type="project" value="UniProtKB-SubCell"/>
</dbReference>
<feature type="region of interest" description="Disordered" evidence="6">
    <location>
        <begin position="1"/>
        <end position="38"/>
    </location>
</feature>
<evidence type="ECO:0000313" key="8">
    <source>
        <dbReference type="EMBL" id="TGZ81951.1"/>
    </source>
</evidence>
<dbReference type="PANTHER" id="PTHR17920:SF3">
    <property type="entry name" value="TRANSMEMBRANE AND COILED-COIL DOMAIN-CONTAINING PROTEIN 4"/>
    <property type="match status" value="1"/>
</dbReference>
<evidence type="ECO:0000256" key="2">
    <source>
        <dbReference type="ARBA" id="ARBA00009824"/>
    </source>
</evidence>
<keyword evidence="4 7" id="KW-1133">Transmembrane helix</keyword>
<dbReference type="InParanoid" id="A0A4S2MZ04"/>
<dbReference type="SUPFAM" id="SSF53474">
    <property type="entry name" value="alpha/beta-Hydrolases"/>
    <property type="match status" value="1"/>
</dbReference>
<dbReference type="Proteomes" id="UP000298138">
    <property type="component" value="Unassembled WGS sequence"/>
</dbReference>
<dbReference type="Pfam" id="PF05277">
    <property type="entry name" value="DUF726"/>
    <property type="match status" value="1"/>
</dbReference>
<name>A0A4S2MZ04_9PEZI</name>
<comment type="similarity">
    <text evidence="2">Belongs to the TMCO4 family.</text>
</comment>
<evidence type="ECO:0000256" key="5">
    <source>
        <dbReference type="ARBA" id="ARBA00023136"/>
    </source>
</evidence>
<feature type="compositionally biased region" description="Low complexity" evidence="6">
    <location>
        <begin position="831"/>
        <end position="844"/>
    </location>
</feature>
<feature type="compositionally biased region" description="Basic and acidic residues" evidence="6">
    <location>
        <begin position="264"/>
        <end position="279"/>
    </location>
</feature>
<sequence length="984" mass="107969">MATQVSEWSHQQIVPQSAKDLQPKPEEKLEDSDDEWQTMPAYASTDLYDDNGRLIAVAEPDSDEEEAVNNMGGAAKGYTRVFDDEDADSVTSMDENTKYLFQEDENDDDARNPLSQMEATKELLTEGQRIAYVGVCRLALMEMLKDLEEIKVKGKSAKKVLGKVCDGMKMWSQKMMVRLYTHMEISPPEQIMIEQLTEHGVQPSDLTPTLRQNFRVLNPMAADSDASLPDKFKRMSTFSSAPSSPIEKPSRQSMSRWSTATPPPKEESSDTPDVKDPTEIMNDKTLNIDLRWTILCDLFLVLIADSVYDARARTLLERVGKMLDVGWEDICKFEKRVTDALQMQESTEQNWSEKEHIVNRDKQARNKRFMMLGLATVGGGLVIGLSGGLLAPMIGVGLAAGFSTIGVAGTGAFLAGTGGTALIAGTAVASGSYIGGKAGLNRVKSVQTFEFKPLHNAKRMNLIITVSGWMNGKVDDVRLPYSTVDPIMGDLFSLFWEPEMLQSMGQTINILATEVLTQSLQQVLGNTILVALMASIQLPVVLTKLSYLLDNPWSVSLERAQAAGLILADTLIHRNLGVRPVTLVGYSLGARVIYYCLRELARVGAGGLVQNAYMFGTPVVVKKDEFSQAVSVVSGRFVNGYTTNDWILGYLFRATSGGIGRVAGLAKVTDIPGVENVDVTALVPGHMAYRQAMPKVLKHVGWEVIAEEFTEIEDPDPENHAARQRELINELEEARKLQEKQPPKKKFFGLFGRKEQKKKDWETYETAANAPDPSKPPTVAPDTTTPGDEKDKPYDTVLFDIDAIRAELAQSEKIKSEQDVLPVKEIESTMPSLQIPSSSLSSHTPTPPETLRQTKSFNDFSSSAATARDNNNNRSLSVANDTNNRPSSSSAGYSAFAFGGGLGAATTAGRYGFGYGFEEEEDVVDDGITMSFEPPSPTKRPGLEERWTEPVTAGAGEGWEAGRNVWADEGEEFADEGEVSMTFA</sequence>
<dbReference type="InterPro" id="IPR029058">
    <property type="entry name" value="AB_hydrolase_fold"/>
</dbReference>
<reference evidence="8 9" key="1">
    <citation type="submission" date="2019-04" db="EMBL/GenBank/DDBJ databases">
        <title>Comparative genomics and transcriptomics to analyze fruiting body development in filamentous ascomycetes.</title>
        <authorList>
            <consortium name="DOE Joint Genome Institute"/>
            <person name="Lutkenhaus R."/>
            <person name="Traeger S."/>
            <person name="Breuer J."/>
            <person name="Kuo A."/>
            <person name="Lipzen A."/>
            <person name="Pangilinan J."/>
            <person name="Dilworth D."/>
            <person name="Sandor L."/>
            <person name="Poggeler S."/>
            <person name="Barry K."/>
            <person name="Grigoriev I.V."/>
            <person name="Nowrousian M."/>
        </authorList>
    </citation>
    <scope>NUCLEOTIDE SEQUENCE [LARGE SCALE GENOMIC DNA]</scope>
    <source>
        <strain evidence="8 9">CBS 389.68</strain>
    </source>
</reference>
<feature type="compositionally biased region" description="Polar residues" evidence="6">
    <location>
        <begin position="251"/>
        <end position="260"/>
    </location>
</feature>
<evidence type="ECO:0000256" key="6">
    <source>
        <dbReference type="SAM" id="MobiDB-lite"/>
    </source>
</evidence>
<feature type="region of interest" description="Disordered" evidence="6">
    <location>
        <begin position="933"/>
        <end position="960"/>
    </location>
</feature>
<comment type="subcellular location">
    <subcellularLocation>
        <location evidence="1">Membrane</location>
        <topology evidence="1">Multi-pass membrane protein</topology>
    </subcellularLocation>
</comment>
<organism evidence="8 9">
    <name type="scientific">Ascodesmis nigricans</name>
    <dbReference type="NCBI Taxonomy" id="341454"/>
    <lineage>
        <taxon>Eukaryota</taxon>
        <taxon>Fungi</taxon>
        <taxon>Dikarya</taxon>
        <taxon>Ascomycota</taxon>
        <taxon>Pezizomycotina</taxon>
        <taxon>Pezizomycetes</taxon>
        <taxon>Pezizales</taxon>
        <taxon>Ascodesmidaceae</taxon>
        <taxon>Ascodesmis</taxon>
    </lineage>
</organism>
<protein>
    <submittedName>
        <fullName evidence="8">DUF726-domain-containing protein</fullName>
    </submittedName>
</protein>
<evidence type="ECO:0000256" key="3">
    <source>
        <dbReference type="ARBA" id="ARBA00022692"/>
    </source>
</evidence>
<dbReference type="EMBL" id="ML220117">
    <property type="protein sequence ID" value="TGZ81951.1"/>
    <property type="molecule type" value="Genomic_DNA"/>
</dbReference>
<feature type="transmembrane region" description="Helical" evidence="7">
    <location>
        <begin position="369"/>
        <end position="391"/>
    </location>
</feature>
<accession>A0A4S2MZ04</accession>
<evidence type="ECO:0000313" key="9">
    <source>
        <dbReference type="Proteomes" id="UP000298138"/>
    </source>
</evidence>
<dbReference type="OrthoDB" id="277931at2759"/>
<dbReference type="FunCoup" id="A0A4S2MZ04">
    <property type="interactions" value="76"/>
</dbReference>
<keyword evidence="5 7" id="KW-0472">Membrane</keyword>
<feature type="transmembrane region" description="Helical" evidence="7">
    <location>
        <begin position="411"/>
        <end position="434"/>
    </location>
</feature>
<evidence type="ECO:0000256" key="4">
    <source>
        <dbReference type="ARBA" id="ARBA00022989"/>
    </source>
</evidence>
<feature type="compositionally biased region" description="Polar residues" evidence="6">
    <location>
        <begin position="853"/>
        <end position="886"/>
    </location>
</feature>
<dbReference type="AlphaFoldDB" id="A0A4S2MZ04"/>
<keyword evidence="9" id="KW-1185">Reference proteome</keyword>
<feature type="compositionally biased region" description="Polar residues" evidence="6">
    <location>
        <begin position="1"/>
        <end position="15"/>
    </location>
</feature>
<proteinExistence type="inferred from homology"/>
<gene>
    <name evidence="8" type="ORF">EX30DRAFT_305867</name>
</gene>
<feature type="region of interest" description="Disordered" evidence="6">
    <location>
        <begin position="759"/>
        <end position="794"/>
    </location>
</feature>